<dbReference type="InterPro" id="IPR001910">
    <property type="entry name" value="Inosine/uridine_hydrolase_dom"/>
</dbReference>
<dbReference type="GO" id="GO:0016799">
    <property type="term" value="F:hydrolase activity, hydrolyzing N-glycosyl compounds"/>
    <property type="evidence" value="ECO:0007669"/>
    <property type="project" value="InterPro"/>
</dbReference>
<name>A0A8T0UXH3_PANVG</name>
<feature type="chain" id="PRO_5035789692" description="Inosine/uridine-preferring nucleoside hydrolase domain-containing protein" evidence="3">
    <location>
        <begin position="22"/>
        <end position="878"/>
    </location>
</feature>
<evidence type="ECO:0000259" key="4">
    <source>
        <dbReference type="Pfam" id="PF01156"/>
    </source>
</evidence>
<proteinExistence type="inferred from homology"/>
<evidence type="ECO:0000256" key="1">
    <source>
        <dbReference type="ARBA" id="ARBA00009176"/>
    </source>
</evidence>
<evidence type="ECO:0000313" key="6">
    <source>
        <dbReference type="Proteomes" id="UP000823388"/>
    </source>
</evidence>
<feature type="domain" description="Inosine/uridine-preferring nucleoside hydrolase" evidence="4">
    <location>
        <begin position="28"/>
        <end position="365"/>
    </location>
</feature>
<keyword evidence="3" id="KW-0732">Signal</keyword>
<feature type="domain" description="Inosine/uridine-preferring nucleoside hydrolase" evidence="4">
    <location>
        <begin position="497"/>
        <end position="836"/>
    </location>
</feature>
<comment type="caution">
    <text evidence="5">The sequence shown here is derived from an EMBL/GenBank/DDBJ whole genome shotgun (WGS) entry which is preliminary data.</text>
</comment>
<dbReference type="EMBL" id="CM029041">
    <property type="protein sequence ID" value="KAG2627550.1"/>
    <property type="molecule type" value="Genomic_DNA"/>
</dbReference>
<reference evidence="5" key="1">
    <citation type="submission" date="2020-05" db="EMBL/GenBank/DDBJ databases">
        <title>WGS assembly of Panicum virgatum.</title>
        <authorList>
            <person name="Lovell J.T."/>
            <person name="Jenkins J."/>
            <person name="Shu S."/>
            <person name="Juenger T.E."/>
            <person name="Schmutz J."/>
        </authorList>
    </citation>
    <scope>NUCLEOTIDE SEQUENCE</scope>
    <source>
        <strain evidence="5">AP13</strain>
    </source>
</reference>
<dbReference type="PANTHER" id="PTHR46692">
    <property type="entry name" value="INOSINE-URIDINE PREFERRING NUCLEOSIDE HYDROLASE FAMILY PROTEIN"/>
    <property type="match status" value="1"/>
</dbReference>
<feature type="signal peptide" evidence="3">
    <location>
        <begin position="1"/>
        <end position="21"/>
    </location>
</feature>
<protein>
    <recommendedName>
        <fullName evidence="4">Inosine/uridine-preferring nucleoside hydrolase domain-containing protein</fullName>
    </recommendedName>
</protein>
<dbReference type="AlphaFoldDB" id="A0A8T0UXH3"/>
<evidence type="ECO:0000313" key="5">
    <source>
        <dbReference type="EMBL" id="KAG2627550.1"/>
    </source>
</evidence>
<evidence type="ECO:0000256" key="3">
    <source>
        <dbReference type="SAM" id="SignalP"/>
    </source>
</evidence>
<sequence>MMMVTAAVVPILLLMAGGAGARPPPRRILVDTDVDTDDIFAILYLLKQDRSEFDLKAITISANAWSDAGHAVNHLYDLLYMMGRDDITVGVGGDGGISDDGRIYPNVGGYFAIIQQEMSTVGGCRYRQTIPQGRNGRLDVNTNYGIRRAFLPQGDRRYFPLQQPTTQQMMIDTISAAPTTVLLMGTHTNFALFLMSNPHLKKNVEHVYIMGGGVRSHNPTGCCSKSSISCVPQQCEDHGNMFTAYNKDPYAEFNIFGDPFGAYQVFHSGIPITLVPLDATNTIPITENFFKEFEKKQNTYEAMYCFQSLKIARDTWFNQFNTSYFMWDSFMTGVALSIMRNGERRNGENDFAEMEVMNITVVTSNEPYGVHDGSNPFFDGHVRPKFNLLEGGVHSGHVLTGLDDPFCVMKGSIKGKCQDGYTKEVQGLDSVAALVAVKAKPNRNAKSPLDREFFNNFLEVLNHPAHSGRFNLTNQFPHYKEVMYKPDFRNLIRGIPVIFDMDMSPGDFIALLCILKANIEVIDLKGILVSGNGWSNPATIDVIYDILHMMGRDDIPVGLGSITALGAPELGCEYVKVIPHGSGGGLDTDTLFGLARMLPRAPRRYTAENSMKYGAPRDTAHPELRQPLAFDVWQQVTAELGPTDKITILTNGPLTNIANIILSDTKAKSIIKKIYIVGTHLVDGEGEGNLFTVPSNKFAEFNFFLDPKAAKTVVESRLDITVIPLRAQRQVSSFGKVLRSLSAAEKTPELSFVYRLLLLMQKLQKKHQSYNHIDMFLGELLGSMFLVQQSHLNYSITEKVISVGSGHVSMDGQTILDETNGKLVKVLDRLDSDAYYTELAKLLATKKQSALVGSFDEQKRVWSKASNKKGRDDPRFVK</sequence>
<keyword evidence="6" id="KW-1185">Reference proteome</keyword>
<dbReference type="SUPFAM" id="SSF53590">
    <property type="entry name" value="Nucleoside hydrolase"/>
    <property type="match status" value="2"/>
</dbReference>
<dbReference type="InterPro" id="IPR036452">
    <property type="entry name" value="Ribo_hydro-like"/>
</dbReference>
<gene>
    <name evidence="5" type="ORF">PVAP13_3KG128160</name>
</gene>
<dbReference type="Pfam" id="PF01156">
    <property type="entry name" value="IU_nuc_hydro"/>
    <property type="match status" value="2"/>
</dbReference>
<organism evidence="5 6">
    <name type="scientific">Panicum virgatum</name>
    <name type="common">Blackwell switchgrass</name>
    <dbReference type="NCBI Taxonomy" id="38727"/>
    <lineage>
        <taxon>Eukaryota</taxon>
        <taxon>Viridiplantae</taxon>
        <taxon>Streptophyta</taxon>
        <taxon>Embryophyta</taxon>
        <taxon>Tracheophyta</taxon>
        <taxon>Spermatophyta</taxon>
        <taxon>Magnoliopsida</taxon>
        <taxon>Liliopsida</taxon>
        <taxon>Poales</taxon>
        <taxon>Poaceae</taxon>
        <taxon>PACMAD clade</taxon>
        <taxon>Panicoideae</taxon>
        <taxon>Panicodae</taxon>
        <taxon>Paniceae</taxon>
        <taxon>Panicinae</taxon>
        <taxon>Panicum</taxon>
        <taxon>Panicum sect. Hiantes</taxon>
    </lineage>
</organism>
<evidence type="ECO:0000256" key="2">
    <source>
        <dbReference type="SAM" id="MobiDB-lite"/>
    </source>
</evidence>
<dbReference type="PANTHER" id="PTHR46692:SF12">
    <property type="entry name" value="INOSINE_URIDINE-PREFERRING NUCLEOSIDE HYDROLASE DOMAIN-CONTAINING PROTEIN"/>
    <property type="match status" value="1"/>
</dbReference>
<dbReference type="Proteomes" id="UP000823388">
    <property type="component" value="Chromosome 3K"/>
</dbReference>
<dbReference type="OrthoDB" id="5783963at2759"/>
<feature type="compositionally biased region" description="Basic and acidic residues" evidence="2">
    <location>
        <begin position="869"/>
        <end position="878"/>
    </location>
</feature>
<accession>A0A8T0UXH3</accession>
<dbReference type="Gene3D" id="3.90.245.10">
    <property type="entry name" value="Ribonucleoside hydrolase-like"/>
    <property type="match status" value="2"/>
</dbReference>
<feature type="region of interest" description="Disordered" evidence="2">
    <location>
        <begin position="858"/>
        <end position="878"/>
    </location>
</feature>
<comment type="similarity">
    <text evidence="1">Belongs to the IUNH family.</text>
</comment>